<evidence type="ECO:0000313" key="2">
    <source>
        <dbReference type="Proteomes" id="UP000814033"/>
    </source>
</evidence>
<proteinExistence type="predicted"/>
<evidence type="ECO:0000313" key="1">
    <source>
        <dbReference type="EMBL" id="KAI0049396.1"/>
    </source>
</evidence>
<accession>A0ACB8S0L7</accession>
<reference evidence="1" key="2">
    <citation type="journal article" date="2022" name="New Phytol.">
        <title>Evolutionary transition to the ectomycorrhizal habit in the genomes of a hyperdiverse lineage of mushroom-forming fungi.</title>
        <authorList>
            <person name="Looney B."/>
            <person name="Miyauchi S."/>
            <person name="Morin E."/>
            <person name="Drula E."/>
            <person name="Courty P.E."/>
            <person name="Kohler A."/>
            <person name="Kuo A."/>
            <person name="LaButti K."/>
            <person name="Pangilinan J."/>
            <person name="Lipzen A."/>
            <person name="Riley R."/>
            <person name="Andreopoulos W."/>
            <person name="He G."/>
            <person name="Johnson J."/>
            <person name="Nolan M."/>
            <person name="Tritt A."/>
            <person name="Barry K.W."/>
            <person name="Grigoriev I.V."/>
            <person name="Nagy L.G."/>
            <person name="Hibbett D."/>
            <person name="Henrissat B."/>
            <person name="Matheny P.B."/>
            <person name="Labbe J."/>
            <person name="Martin F.M."/>
        </authorList>
    </citation>
    <scope>NUCLEOTIDE SEQUENCE</scope>
    <source>
        <strain evidence="1">FP105234-sp</strain>
    </source>
</reference>
<organism evidence="1 2">
    <name type="scientific">Auriscalpium vulgare</name>
    <dbReference type="NCBI Taxonomy" id="40419"/>
    <lineage>
        <taxon>Eukaryota</taxon>
        <taxon>Fungi</taxon>
        <taxon>Dikarya</taxon>
        <taxon>Basidiomycota</taxon>
        <taxon>Agaricomycotina</taxon>
        <taxon>Agaricomycetes</taxon>
        <taxon>Russulales</taxon>
        <taxon>Auriscalpiaceae</taxon>
        <taxon>Auriscalpium</taxon>
    </lineage>
</organism>
<dbReference type="Proteomes" id="UP000814033">
    <property type="component" value="Unassembled WGS sequence"/>
</dbReference>
<comment type="caution">
    <text evidence="1">The sequence shown here is derived from an EMBL/GenBank/DDBJ whole genome shotgun (WGS) entry which is preliminary data.</text>
</comment>
<reference evidence="1" key="1">
    <citation type="submission" date="2021-02" db="EMBL/GenBank/DDBJ databases">
        <authorList>
            <consortium name="DOE Joint Genome Institute"/>
            <person name="Ahrendt S."/>
            <person name="Looney B.P."/>
            <person name="Miyauchi S."/>
            <person name="Morin E."/>
            <person name="Drula E."/>
            <person name="Courty P.E."/>
            <person name="Chicoki N."/>
            <person name="Fauchery L."/>
            <person name="Kohler A."/>
            <person name="Kuo A."/>
            <person name="Labutti K."/>
            <person name="Pangilinan J."/>
            <person name="Lipzen A."/>
            <person name="Riley R."/>
            <person name="Andreopoulos W."/>
            <person name="He G."/>
            <person name="Johnson J."/>
            <person name="Barry K.W."/>
            <person name="Grigoriev I.V."/>
            <person name="Nagy L."/>
            <person name="Hibbett D."/>
            <person name="Henrissat B."/>
            <person name="Matheny P.B."/>
            <person name="Labbe J."/>
            <person name="Martin F."/>
        </authorList>
    </citation>
    <scope>NUCLEOTIDE SEQUENCE</scope>
    <source>
        <strain evidence="1">FP105234-sp</strain>
    </source>
</reference>
<sequence>MLVSYFVTGANRGIGLEFVNKLSQDESNLVFGTARSLKRADKLNALADINDIVALKAAAEGVASITGGSLDVLINNAAFIQLERPHLAISEYDEDNLVKDIETSVHVNVTGVILTTNVLLPLLRKRTNKQVINVTSALGDIPFTELADFEAAIPYSISKAALNMTNLKYAIKLREEGFTFLLLSPGIVGTHEKSSAPEVAGEMKLARKAITLYPNWKGPLTTHHGSVLLKKMTQKTHNGAFLSQNGNQEWL</sequence>
<dbReference type="EMBL" id="MU275873">
    <property type="protein sequence ID" value="KAI0049396.1"/>
    <property type="molecule type" value="Genomic_DNA"/>
</dbReference>
<gene>
    <name evidence="1" type="ORF">FA95DRAFT_1581751</name>
</gene>
<protein>
    <submittedName>
        <fullName evidence="1">NAD(P)-binding protein</fullName>
    </submittedName>
</protein>
<name>A0ACB8S0L7_9AGAM</name>
<keyword evidence="2" id="KW-1185">Reference proteome</keyword>